<protein>
    <recommendedName>
        <fullName evidence="2">Arrestin-like N-terminal domain-containing protein</fullName>
    </recommendedName>
</protein>
<dbReference type="GeneID" id="77812314"/>
<feature type="domain" description="Arrestin-like N-terminal" evidence="2">
    <location>
        <begin position="220"/>
        <end position="332"/>
    </location>
</feature>
<feature type="region of interest" description="Disordered" evidence="1">
    <location>
        <begin position="689"/>
        <end position="744"/>
    </location>
</feature>
<evidence type="ECO:0000313" key="4">
    <source>
        <dbReference type="Proteomes" id="UP001164743"/>
    </source>
</evidence>
<name>A0ABY7CQ37_9BASI</name>
<feature type="compositionally biased region" description="Pro residues" evidence="1">
    <location>
        <begin position="1074"/>
        <end position="1083"/>
    </location>
</feature>
<feature type="compositionally biased region" description="Basic and acidic residues" evidence="1">
    <location>
        <begin position="727"/>
        <end position="742"/>
    </location>
</feature>
<feature type="compositionally biased region" description="Basic and acidic residues" evidence="1">
    <location>
        <begin position="559"/>
        <end position="572"/>
    </location>
</feature>
<dbReference type="InterPro" id="IPR014752">
    <property type="entry name" value="Arrestin-like_C"/>
</dbReference>
<accession>A0ABY7CQ37</accession>
<feature type="region of interest" description="Disordered" evidence="1">
    <location>
        <begin position="891"/>
        <end position="1083"/>
    </location>
</feature>
<evidence type="ECO:0000259" key="2">
    <source>
        <dbReference type="Pfam" id="PF00339"/>
    </source>
</evidence>
<dbReference type="Pfam" id="PF00339">
    <property type="entry name" value="Arrestin_N"/>
    <property type="match status" value="1"/>
</dbReference>
<sequence>MAETYGQHPFHHRLQSSPHRPGISLLVWLKSSSRAHIHNQWSVSSQPQRQQDQSLQLDQHEPLSAAAPSGLLLLATQTTALAPYHDHQRPASAQNHHQPSSRLTFRLSKLLSRVGMSISIDNPLIFLYPKPLSTAEHLAHISNPNSSSSSSNNNNNNNNNTSNNSNQQANLLENRASGRSHPQPALFPAFQPPSPLHPPSSDHPTVPPSIDELDSRSTILSGSLILKFSKPKEIRKIVISLCGQSYIGFNDRPYEYQTILDKELEVDLEAQLLSSPNQHPSPGSVHYNSQYKTYILDKGNYRFHWSFILPPDLPPYERGQFGRTTHKVVAKVKLGSGLGLGLKSVGKNLTSILFGVGGGGHEIETESYFVAISNPSGNNEDVGEDLGLNLNVTELSEQLGPYTLSASSCYFTVAGLLSFKFKLEEIPQRKKIIKIYKIVCLIKQQYRLISIKDKDSRTGEPAESWPPPQRRKVFVLDHSNVLDIKRVLPNGLPLEPSDPSHSGSHTPDCTTSASNVGASNAPGRTTSSHRPAGTVQQTSPSQSRSRSRIRGLLIGPGRSGEHPSGEHNDQSRHGNHSWNGLTSIRLGRRREEPAPSEPPPAAQEPRLYSSRSADRLGNPSPANHQSSPTNNPGTPLAQSDIPNNTAPQSANAGHQRPRLPSHHSVVGRPVEQPSGGSNLEAFEALHLEQVPPPPAGHPRRGRQQEGTQAGPTARDKSRTSRSRGRKSRPEHGPHDAQPHPEQEIPLVTLTDDHLSWEVEHIGRLPTDDIIRPSTNPGTQTNIHIFHTLLFEIHYSVEDDNRNKPSDFSDSGGAHGPKKSPTDCHSTPNPITRKVLSIRKPVQISSCCCMVESMVLPPYSQFDPNAQFVQHPTPSHAARMFKCVCGMSTDSEPTKSFPIHSNSHRLPIRPPNPLSSLPPSSPRPITPPNPISSIAPINSLIPPITSDSTEENPTPAKTVPEPAKKIPESPTPAEIVSAAEKSTFSPTTRAMQPPKRFPKPSKTTLKLKVSPKPPKISKSSSSSSQHRSKKSALSTTSQKEDEDEYRITLSDDADDESCNRNVKDFESDSDDDAGPSPPKSNPTR</sequence>
<evidence type="ECO:0000256" key="1">
    <source>
        <dbReference type="SAM" id="MobiDB-lite"/>
    </source>
</evidence>
<feature type="compositionally biased region" description="Polar residues" evidence="1">
    <location>
        <begin position="620"/>
        <end position="652"/>
    </location>
</feature>
<dbReference type="InterPro" id="IPR011021">
    <property type="entry name" value="Arrestin-like_N"/>
</dbReference>
<evidence type="ECO:0000313" key="3">
    <source>
        <dbReference type="EMBL" id="WAQ87048.1"/>
    </source>
</evidence>
<gene>
    <name evidence="3" type="ORF">PtA15_7A777</name>
</gene>
<feature type="compositionally biased region" description="Low complexity" evidence="1">
    <location>
        <begin position="930"/>
        <end position="943"/>
    </location>
</feature>
<feature type="compositionally biased region" description="Low complexity" evidence="1">
    <location>
        <begin position="142"/>
        <end position="166"/>
    </location>
</feature>
<keyword evidence="4" id="KW-1185">Reference proteome</keyword>
<dbReference type="Gene3D" id="2.60.40.640">
    <property type="match status" value="1"/>
</dbReference>
<feature type="compositionally biased region" description="Polar residues" evidence="1">
    <location>
        <begin position="499"/>
        <end position="529"/>
    </location>
</feature>
<dbReference type="Proteomes" id="UP001164743">
    <property type="component" value="Chromosome 7A"/>
</dbReference>
<organism evidence="3 4">
    <name type="scientific">Puccinia triticina</name>
    <dbReference type="NCBI Taxonomy" id="208348"/>
    <lineage>
        <taxon>Eukaryota</taxon>
        <taxon>Fungi</taxon>
        <taxon>Dikarya</taxon>
        <taxon>Basidiomycota</taxon>
        <taxon>Pucciniomycotina</taxon>
        <taxon>Pucciniomycetes</taxon>
        <taxon>Pucciniales</taxon>
        <taxon>Pucciniaceae</taxon>
        <taxon>Puccinia</taxon>
    </lineage>
</organism>
<dbReference type="RefSeq" id="XP_053022603.1">
    <property type="nucleotide sequence ID" value="XM_053171419.1"/>
</dbReference>
<dbReference type="SUPFAM" id="SSF81296">
    <property type="entry name" value="E set domains"/>
    <property type="match status" value="1"/>
</dbReference>
<reference evidence="3" key="1">
    <citation type="submission" date="2022-10" db="EMBL/GenBank/DDBJ databases">
        <title>Puccinia triticina Genome sequencing and assembly.</title>
        <authorList>
            <person name="Li C."/>
        </authorList>
    </citation>
    <scope>NUCLEOTIDE SEQUENCE</scope>
    <source>
        <strain evidence="3">Pt15</strain>
    </source>
</reference>
<feature type="compositionally biased region" description="Polar residues" evidence="1">
    <location>
        <begin position="979"/>
        <end position="989"/>
    </location>
</feature>
<feature type="region of interest" description="Disordered" evidence="1">
    <location>
        <begin position="801"/>
        <end position="829"/>
    </location>
</feature>
<feature type="compositionally biased region" description="Pro residues" evidence="1">
    <location>
        <begin position="918"/>
        <end position="929"/>
    </location>
</feature>
<feature type="compositionally biased region" description="Low complexity" evidence="1">
    <location>
        <begin position="1000"/>
        <end position="1024"/>
    </location>
</feature>
<proteinExistence type="predicted"/>
<dbReference type="EMBL" id="CP110427">
    <property type="protein sequence ID" value="WAQ87048.1"/>
    <property type="molecule type" value="Genomic_DNA"/>
</dbReference>
<dbReference type="InterPro" id="IPR014756">
    <property type="entry name" value="Ig_E-set"/>
</dbReference>
<feature type="region of interest" description="Disordered" evidence="1">
    <location>
        <begin position="489"/>
        <end position="677"/>
    </location>
</feature>
<feature type="region of interest" description="Disordered" evidence="1">
    <location>
        <begin position="140"/>
        <end position="213"/>
    </location>
</feature>
<feature type="compositionally biased region" description="Basic and acidic residues" evidence="1">
    <location>
        <begin position="1056"/>
        <end position="1065"/>
    </location>
</feature>